<dbReference type="STRING" id="290340.AAur_3347"/>
<proteinExistence type="predicted"/>
<dbReference type="GO" id="GO:0005524">
    <property type="term" value="F:ATP binding"/>
    <property type="evidence" value="ECO:0007669"/>
    <property type="project" value="TreeGrafter"/>
</dbReference>
<organism evidence="3 4">
    <name type="scientific">Paenarthrobacter aurescens (strain TC1)</name>
    <dbReference type="NCBI Taxonomy" id="290340"/>
    <lineage>
        <taxon>Bacteria</taxon>
        <taxon>Bacillati</taxon>
        <taxon>Actinomycetota</taxon>
        <taxon>Actinomycetes</taxon>
        <taxon>Micrococcales</taxon>
        <taxon>Micrococcaceae</taxon>
        <taxon>Paenarthrobacter</taxon>
    </lineage>
</organism>
<dbReference type="Gene3D" id="3.40.50.300">
    <property type="entry name" value="P-loop containing nucleotide triphosphate hydrolases"/>
    <property type="match status" value="1"/>
</dbReference>
<dbReference type="GO" id="GO:0005829">
    <property type="term" value="C:cytosol"/>
    <property type="evidence" value="ECO:0007669"/>
    <property type="project" value="TreeGrafter"/>
</dbReference>
<dbReference type="Pfam" id="PF26563">
    <property type="entry name" value="Rv3660c_N"/>
    <property type="match status" value="1"/>
</dbReference>
<protein>
    <recommendedName>
        <fullName evidence="2">Rv3660c-like CheY-like N-terminal domain-containing protein</fullName>
    </recommendedName>
</protein>
<dbReference type="InterPro" id="IPR050625">
    <property type="entry name" value="ParA/MinD_ATPase"/>
</dbReference>
<evidence type="ECO:0000313" key="4">
    <source>
        <dbReference type="Proteomes" id="UP000000637"/>
    </source>
</evidence>
<dbReference type="Proteomes" id="UP000000637">
    <property type="component" value="Chromosome"/>
</dbReference>
<sequence>MVSILPCAEAWCDAPVLLWPLRRGFGVERLFLHSYAGTACCAHRGIRALSCPADSNSVDAMSKRDRRHRQGSKQHRQSTKGAVQGDADGSWVPRDAVGILLVSGDPYLQEEAKRIVAAAGGSLRTALDVADAVHGWDTADVVLVGSDIRELPPRRRAPTVLLGKASESDGLWRLAAALGAERVAVLPEAAAWLAEHLSMSGSPDPGGAVMGIIGGSGGAGATTTAIWLAQAAAGHGVSTVLIDGDRWGGGLELAVTADEIPGLRWPDFAETRGSIDPSQFRDSLPMAGGFAYLSWPGTRESVQIPAADAVAAVVDAARRSFELILVDIGRSGEGLGTLAWDCDRILLLTMAHLKSAVAAARVLNELPPVDAGLLVRGTGTTSVDAPLIADTLGLPLLGVLPEMRGVAAGTELGRLLELGRRKPVRRFASSVLELNGATQ</sequence>
<dbReference type="InterPro" id="IPR022521">
    <property type="entry name" value="Rv3660c"/>
</dbReference>
<dbReference type="SUPFAM" id="SSF52540">
    <property type="entry name" value="P-loop containing nucleoside triphosphate hydrolases"/>
    <property type="match status" value="1"/>
</dbReference>
<dbReference type="PANTHER" id="PTHR43384:SF11">
    <property type="entry name" value="SEPTUM SITE DETERMINING PROTEIN"/>
    <property type="match status" value="1"/>
</dbReference>
<dbReference type="eggNOG" id="COG0455">
    <property type="taxonomic scope" value="Bacteria"/>
</dbReference>
<dbReference type="HOGENOM" id="CLU_042654_2_1_11"/>
<accession>A1R9Y1</accession>
<feature type="region of interest" description="Disordered" evidence="1">
    <location>
        <begin position="54"/>
        <end position="89"/>
    </location>
</feature>
<dbReference type="KEGG" id="aau:AAur_3347"/>
<evidence type="ECO:0000259" key="2">
    <source>
        <dbReference type="Pfam" id="PF26563"/>
    </source>
</evidence>
<gene>
    <name evidence="3" type="ordered locus">AAur_3347</name>
</gene>
<dbReference type="OrthoDB" id="3252838at2"/>
<dbReference type="AlphaFoldDB" id="A1R9Y1"/>
<evidence type="ECO:0000256" key="1">
    <source>
        <dbReference type="SAM" id="MobiDB-lite"/>
    </source>
</evidence>
<dbReference type="PANTHER" id="PTHR43384">
    <property type="entry name" value="SEPTUM SITE-DETERMINING PROTEIN MIND HOMOLOG, CHLOROPLASTIC-RELATED"/>
    <property type="match status" value="1"/>
</dbReference>
<dbReference type="NCBIfam" id="TIGR03815">
    <property type="entry name" value="CpaE_hom_Actino"/>
    <property type="match status" value="1"/>
</dbReference>
<dbReference type="InterPro" id="IPR027417">
    <property type="entry name" value="P-loop_NTPase"/>
</dbReference>
<dbReference type="GO" id="GO:0051782">
    <property type="term" value="P:negative regulation of cell division"/>
    <property type="evidence" value="ECO:0007669"/>
    <property type="project" value="TreeGrafter"/>
</dbReference>
<dbReference type="InterPro" id="IPR059050">
    <property type="entry name" value="Rv3660c_N"/>
</dbReference>
<feature type="domain" description="Rv3660c-like CheY-like N-terminal" evidence="2">
    <location>
        <begin position="103"/>
        <end position="202"/>
    </location>
</feature>
<evidence type="ECO:0000313" key="3">
    <source>
        <dbReference type="EMBL" id="ABM06881.1"/>
    </source>
</evidence>
<feature type="compositionally biased region" description="Basic residues" evidence="1">
    <location>
        <begin position="64"/>
        <end position="78"/>
    </location>
</feature>
<keyword evidence="4" id="KW-1185">Reference proteome</keyword>
<name>A1R9Y1_PAEAT</name>
<dbReference type="GO" id="GO:0016887">
    <property type="term" value="F:ATP hydrolysis activity"/>
    <property type="evidence" value="ECO:0007669"/>
    <property type="project" value="TreeGrafter"/>
</dbReference>
<reference evidence="3 4" key="1">
    <citation type="journal article" date="2006" name="PLoS Genet.">
        <title>Secrets of soil survival revealed by the genome sequence of Arthrobacter aurescens TC1.</title>
        <authorList>
            <person name="Mongodin E.F."/>
            <person name="Shapir N."/>
            <person name="Daugherty S.C."/>
            <person name="DeBoy R.T."/>
            <person name="Emerson J.B."/>
            <person name="Shvartzbeyn A."/>
            <person name="Radune D."/>
            <person name="Vamathevan J."/>
            <person name="Riggs F."/>
            <person name="Grinberg V."/>
            <person name="Khouri H."/>
            <person name="Wackett L.P."/>
            <person name="Nelson K.E."/>
            <person name="Sadowsky M.J."/>
        </authorList>
    </citation>
    <scope>NUCLEOTIDE SEQUENCE [LARGE SCALE GENOMIC DNA]</scope>
    <source>
        <strain evidence="3 4">TC1</strain>
    </source>
</reference>
<dbReference type="EMBL" id="CP000474">
    <property type="protein sequence ID" value="ABM06881.1"/>
    <property type="molecule type" value="Genomic_DNA"/>
</dbReference>
<dbReference type="GO" id="GO:0009898">
    <property type="term" value="C:cytoplasmic side of plasma membrane"/>
    <property type="evidence" value="ECO:0007669"/>
    <property type="project" value="TreeGrafter"/>
</dbReference>